<comment type="similarity">
    <text evidence="1 6">Belongs to the snRNP Sm proteins family.</text>
</comment>
<keyword evidence="4 6" id="KW-0694">RNA-binding</keyword>
<dbReference type="InterPro" id="IPR047575">
    <property type="entry name" value="Sm"/>
</dbReference>
<dbReference type="FunFam" id="2.30.30.100:FF:000045">
    <property type="entry name" value="U6 snRNA-associated Sm-like protein LSm1"/>
    <property type="match status" value="1"/>
</dbReference>
<dbReference type="AlphaFoldDB" id="A0A152A154"/>
<evidence type="ECO:0000259" key="7">
    <source>
        <dbReference type="PROSITE" id="PS52002"/>
    </source>
</evidence>
<keyword evidence="9" id="KW-1185">Reference proteome</keyword>
<feature type="domain" description="Sm" evidence="7">
    <location>
        <begin position="3"/>
        <end position="78"/>
    </location>
</feature>
<dbReference type="PANTHER" id="PTHR15588:SF8">
    <property type="entry name" value="U6 SNRNA-ASSOCIATED SM-LIKE PROTEIN LSM1"/>
    <property type="match status" value="1"/>
</dbReference>
<evidence type="ECO:0000256" key="5">
    <source>
        <dbReference type="ARBA" id="ARBA00023274"/>
    </source>
</evidence>
<comment type="caution">
    <text evidence="8">The sequence shown here is derived from an EMBL/GenBank/DDBJ whole genome shotgun (WGS) entry which is preliminary data.</text>
</comment>
<dbReference type="PROSITE" id="PS52002">
    <property type="entry name" value="SM"/>
    <property type="match status" value="1"/>
</dbReference>
<dbReference type="InterPro" id="IPR034104">
    <property type="entry name" value="Lsm1"/>
</dbReference>
<evidence type="ECO:0000256" key="4">
    <source>
        <dbReference type="ARBA" id="ARBA00022884"/>
    </source>
</evidence>
<name>A0A152A154_TIELA</name>
<keyword evidence="5 6" id="KW-0687">Ribonucleoprotein</keyword>
<comment type="function">
    <text evidence="6">Probably involved with other LSm subunits in the general process of degradation of mRNAs.</text>
</comment>
<evidence type="ECO:0000256" key="3">
    <source>
        <dbReference type="ARBA" id="ARBA00022664"/>
    </source>
</evidence>
<dbReference type="CDD" id="cd01728">
    <property type="entry name" value="LSm1"/>
    <property type="match status" value="1"/>
</dbReference>
<dbReference type="Pfam" id="PF01423">
    <property type="entry name" value="LSM"/>
    <property type="match status" value="1"/>
</dbReference>
<sequence>MSFGSAGLGDEVDKKLIVVLRDGRKYIGIMRTYDQFANIILQDTIERAYCGEYYSDKSLGVFFIRGDNVVILGEIDTEKESLEKKLIKVSWDEIQRMLQIEKQKREEEEQLKKRVMAESGLTFDSILNLDDF</sequence>
<proteinExistence type="inferred from homology"/>
<keyword evidence="3 6" id="KW-0507">mRNA processing</keyword>
<dbReference type="FunCoup" id="A0A152A154">
    <property type="interactions" value="361"/>
</dbReference>
<dbReference type="STRING" id="361077.A0A152A154"/>
<reference evidence="8 9" key="1">
    <citation type="submission" date="2015-12" db="EMBL/GenBank/DDBJ databases">
        <title>Dictyostelia acquired genes for synthesis and detection of signals that induce cell-type specialization by lateral gene transfer from prokaryotes.</title>
        <authorList>
            <person name="Gloeckner G."/>
            <person name="Schaap P."/>
        </authorList>
    </citation>
    <scope>NUCLEOTIDE SEQUENCE [LARGE SCALE GENOMIC DNA]</scope>
    <source>
        <strain evidence="8 9">TK</strain>
    </source>
</reference>
<dbReference type="InterPro" id="IPR001163">
    <property type="entry name" value="Sm_dom_euk/arc"/>
</dbReference>
<dbReference type="GO" id="GO:0003729">
    <property type="term" value="F:mRNA binding"/>
    <property type="evidence" value="ECO:0007669"/>
    <property type="project" value="TreeGrafter"/>
</dbReference>
<evidence type="ECO:0000313" key="9">
    <source>
        <dbReference type="Proteomes" id="UP000076078"/>
    </source>
</evidence>
<protein>
    <recommendedName>
        <fullName evidence="6">U6 snRNA-associated Sm-like protein LSm1</fullName>
    </recommendedName>
</protein>
<evidence type="ECO:0000256" key="6">
    <source>
        <dbReference type="RuleBase" id="RU365047"/>
    </source>
</evidence>
<comment type="subcellular location">
    <subcellularLocation>
        <location evidence="6">Cytoplasm</location>
    </subcellularLocation>
    <subcellularLocation>
        <location evidence="6">Cytoplasm</location>
        <location evidence="6">P-body</location>
    </subcellularLocation>
</comment>
<dbReference type="PANTHER" id="PTHR15588">
    <property type="entry name" value="LSM1"/>
    <property type="match status" value="1"/>
</dbReference>
<dbReference type="SUPFAM" id="SSF50182">
    <property type="entry name" value="Sm-like ribonucleoproteins"/>
    <property type="match status" value="1"/>
</dbReference>
<dbReference type="InterPro" id="IPR010920">
    <property type="entry name" value="LSM_dom_sf"/>
</dbReference>
<dbReference type="Proteomes" id="UP000076078">
    <property type="component" value="Unassembled WGS sequence"/>
</dbReference>
<dbReference type="GO" id="GO:0000932">
    <property type="term" value="C:P-body"/>
    <property type="evidence" value="ECO:0007669"/>
    <property type="project" value="UniProtKB-SubCell"/>
</dbReference>
<dbReference type="EMBL" id="LODT01000020">
    <property type="protein sequence ID" value="KYQ99800.1"/>
    <property type="molecule type" value="Genomic_DNA"/>
</dbReference>
<dbReference type="OrthoDB" id="10263346at2759"/>
<evidence type="ECO:0000256" key="1">
    <source>
        <dbReference type="ARBA" id="ARBA00006850"/>
    </source>
</evidence>
<dbReference type="GO" id="GO:1990726">
    <property type="term" value="C:Lsm1-7-Pat1 complex"/>
    <property type="evidence" value="ECO:0007669"/>
    <property type="project" value="TreeGrafter"/>
</dbReference>
<comment type="subunit">
    <text evidence="6">LSm subunits form a heteromer with a donut shape.</text>
</comment>
<organism evidence="8 9">
    <name type="scientific">Tieghemostelium lacteum</name>
    <name type="common">Slime mold</name>
    <name type="synonym">Dictyostelium lacteum</name>
    <dbReference type="NCBI Taxonomy" id="361077"/>
    <lineage>
        <taxon>Eukaryota</taxon>
        <taxon>Amoebozoa</taxon>
        <taxon>Evosea</taxon>
        <taxon>Eumycetozoa</taxon>
        <taxon>Dictyostelia</taxon>
        <taxon>Dictyosteliales</taxon>
        <taxon>Raperosteliaceae</taxon>
        <taxon>Tieghemostelium</taxon>
    </lineage>
</organism>
<dbReference type="SMART" id="SM00651">
    <property type="entry name" value="Sm"/>
    <property type="match status" value="1"/>
</dbReference>
<dbReference type="InterPro" id="IPR044642">
    <property type="entry name" value="PTHR15588"/>
</dbReference>
<dbReference type="Gene3D" id="2.30.30.100">
    <property type="match status" value="1"/>
</dbReference>
<evidence type="ECO:0000313" key="8">
    <source>
        <dbReference type="EMBL" id="KYQ99800.1"/>
    </source>
</evidence>
<dbReference type="GO" id="GO:0000290">
    <property type="term" value="P:deadenylation-dependent decapping of nuclear-transcribed mRNA"/>
    <property type="evidence" value="ECO:0007669"/>
    <property type="project" value="TreeGrafter"/>
</dbReference>
<gene>
    <name evidence="6" type="primary">LSM1</name>
    <name evidence="8" type="ORF">DLAC_03748</name>
</gene>
<evidence type="ECO:0000256" key="2">
    <source>
        <dbReference type="ARBA" id="ARBA00022490"/>
    </source>
</evidence>
<dbReference type="GO" id="GO:1990904">
    <property type="term" value="C:ribonucleoprotein complex"/>
    <property type="evidence" value="ECO:0007669"/>
    <property type="project" value="UniProtKB-KW"/>
</dbReference>
<accession>A0A152A154</accession>
<dbReference type="GO" id="GO:0006397">
    <property type="term" value="P:mRNA processing"/>
    <property type="evidence" value="ECO:0007669"/>
    <property type="project" value="UniProtKB-UniRule"/>
</dbReference>
<dbReference type="OMA" id="IGYLRCV"/>
<keyword evidence="2 6" id="KW-0963">Cytoplasm</keyword>
<dbReference type="InParanoid" id="A0A152A154"/>